<evidence type="ECO:0000256" key="3">
    <source>
        <dbReference type="ARBA" id="ARBA00022960"/>
    </source>
</evidence>
<reference evidence="11" key="1">
    <citation type="journal article" date="2021" name="Nat. Microbiol.">
        <title>Cocultivation of an ultrasmall environmental parasitic bacterium with lytic ability against bacteria associated with wastewater foams.</title>
        <authorList>
            <person name="Batinovic S."/>
            <person name="Rose J.J.A."/>
            <person name="Ratcliffe J."/>
            <person name="Seviour R.J."/>
            <person name="Petrovski S."/>
        </authorList>
    </citation>
    <scope>NUCLEOTIDE SEQUENCE</scope>
    <source>
        <strain evidence="11">CON9</strain>
    </source>
</reference>
<evidence type="ECO:0000313" key="11">
    <source>
        <dbReference type="EMBL" id="QHN33830.1"/>
    </source>
</evidence>
<dbReference type="Gene3D" id="2.40.440.10">
    <property type="entry name" value="L,D-transpeptidase catalytic domain-like"/>
    <property type="match status" value="1"/>
</dbReference>
<keyword evidence="12" id="KW-1185">Reference proteome</keyword>
<keyword evidence="6 7" id="KW-0961">Cell wall biogenesis/degradation</keyword>
<evidence type="ECO:0000256" key="8">
    <source>
        <dbReference type="SAM" id="MobiDB-lite"/>
    </source>
</evidence>
<dbReference type="PROSITE" id="PS52029">
    <property type="entry name" value="LD_TPASE"/>
    <property type="match status" value="1"/>
</dbReference>
<dbReference type="CDD" id="cd13432">
    <property type="entry name" value="LDT_IgD_like_2"/>
    <property type="match status" value="1"/>
</dbReference>
<evidence type="ECO:0000259" key="10">
    <source>
        <dbReference type="PROSITE" id="PS52029"/>
    </source>
</evidence>
<keyword evidence="3 7" id="KW-0133">Cell shape</keyword>
<dbReference type="InterPro" id="IPR038063">
    <property type="entry name" value="Transpep_catalytic_dom"/>
</dbReference>
<evidence type="ECO:0000256" key="9">
    <source>
        <dbReference type="SAM" id="SignalP"/>
    </source>
</evidence>
<feature type="signal peptide" evidence="9">
    <location>
        <begin position="1"/>
        <end position="31"/>
    </location>
</feature>
<evidence type="ECO:0000256" key="7">
    <source>
        <dbReference type="PROSITE-ProRule" id="PRU01373"/>
    </source>
</evidence>
<evidence type="ECO:0000256" key="6">
    <source>
        <dbReference type="ARBA" id="ARBA00023316"/>
    </source>
</evidence>
<dbReference type="Pfam" id="PF17964">
    <property type="entry name" value="Big_10"/>
    <property type="match status" value="1"/>
</dbReference>
<keyword evidence="5" id="KW-0012">Acyltransferase</keyword>
<feature type="active site" description="Proton donor/acceptor" evidence="7">
    <location>
        <position position="329"/>
    </location>
</feature>
<feature type="chain" id="PRO_5047427095" evidence="9">
    <location>
        <begin position="32"/>
        <end position="423"/>
    </location>
</feature>
<evidence type="ECO:0000256" key="2">
    <source>
        <dbReference type="ARBA" id="ARBA00022679"/>
    </source>
</evidence>
<evidence type="ECO:0000256" key="5">
    <source>
        <dbReference type="ARBA" id="ARBA00023315"/>
    </source>
</evidence>
<dbReference type="Pfam" id="PF03734">
    <property type="entry name" value="YkuD"/>
    <property type="match status" value="1"/>
</dbReference>
<feature type="region of interest" description="Disordered" evidence="8">
    <location>
        <begin position="34"/>
        <end position="65"/>
    </location>
</feature>
<gene>
    <name evidence="11" type="ORF">GII31_01850</name>
</gene>
<evidence type="ECO:0000256" key="1">
    <source>
        <dbReference type="ARBA" id="ARBA00004752"/>
    </source>
</evidence>
<dbReference type="Gene3D" id="2.60.40.3780">
    <property type="match status" value="1"/>
</dbReference>
<accession>A0ABX6IEV7</accession>
<dbReference type="PANTHER" id="PTHR30582:SF2">
    <property type="entry name" value="L,D-TRANSPEPTIDASE YCIB-RELATED"/>
    <property type="match status" value="1"/>
</dbReference>
<dbReference type="Proteomes" id="UP001059836">
    <property type="component" value="Chromosome"/>
</dbReference>
<dbReference type="InterPro" id="IPR041280">
    <property type="entry name" value="Big_10"/>
</dbReference>
<dbReference type="PROSITE" id="PS51257">
    <property type="entry name" value="PROKAR_LIPOPROTEIN"/>
    <property type="match status" value="1"/>
</dbReference>
<protein>
    <submittedName>
        <fullName evidence="11">L,D-transpeptidase family protein</fullName>
    </submittedName>
</protein>
<evidence type="ECO:0000313" key="12">
    <source>
        <dbReference type="Proteomes" id="UP001059836"/>
    </source>
</evidence>
<name>A0ABX6IEV7_9ACTN</name>
<sequence>MKRQCDLDRPHLSRRTVLVAAGIGAAGLVAAACGSGSGDDKTDSGPRTPKVSLTYSPDLASPAAPNPTVEFSVKADKGTLNPDVKLLNPQGKAVAGKLSDDRTKYTITEPLGYGATYTWQGSAVGSDQVAAQVQGTFTTLAPDAQANVVINVADGQEVGIAASLILKFDSTIEDKAAVEKVLQVTTTPETEGGWAWLGEDNGSRAHWRPREYWAPGTKIHLDAKLYGVQMGDGLYGAADMTSDFSIGRAQVVKAEASSHQIVVIRDGATLMTLPCSYGEGDLDRNVTRSGIHVVTEKYEDFYMTNPAAGYFNIRERWAVRISNNGEFIHANPETVGVQGSSNVTNGCINLSLENAQKYFETAMYGDPVEVTGTRINLSEADGDIFDWIFDWDQWTGMSAITGQARDNTVPATPSGAPRSAASG</sequence>
<evidence type="ECO:0000256" key="4">
    <source>
        <dbReference type="ARBA" id="ARBA00022984"/>
    </source>
</evidence>
<feature type="active site" description="Nucleophile" evidence="7">
    <location>
        <position position="347"/>
    </location>
</feature>
<keyword evidence="2" id="KW-0808">Transferase</keyword>
<dbReference type="CDD" id="cd16913">
    <property type="entry name" value="YkuD_like"/>
    <property type="match status" value="1"/>
</dbReference>
<dbReference type="EMBL" id="CP045809">
    <property type="protein sequence ID" value="QHN33830.1"/>
    <property type="molecule type" value="Genomic_DNA"/>
</dbReference>
<proteinExistence type="predicted"/>
<keyword evidence="9" id="KW-0732">Signal</keyword>
<organism evidence="11 12">
    <name type="scientific">Gordonia pseudamarae</name>
    <dbReference type="NCBI Taxonomy" id="2831662"/>
    <lineage>
        <taxon>Bacteria</taxon>
        <taxon>Bacillati</taxon>
        <taxon>Actinomycetota</taxon>
        <taxon>Actinomycetes</taxon>
        <taxon>Mycobacteriales</taxon>
        <taxon>Gordoniaceae</taxon>
        <taxon>Gordonia</taxon>
    </lineage>
</organism>
<dbReference type="InterPro" id="IPR005490">
    <property type="entry name" value="LD_TPept_cat_dom"/>
</dbReference>
<dbReference type="PANTHER" id="PTHR30582">
    <property type="entry name" value="L,D-TRANSPEPTIDASE"/>
    <property type="match status" value="1"/>
</dbReference>
<dbReference type="SUPFAM" id="SSF141523">
    <property type="entry name" value="L,D-transpeptidase catalytic domain-like"/>
    <property type="match status" value="1"/>
</dbReference>
<keyword evidence="4 7" id="KW-0573">Peptidoglycan synthesis</keyword>
<dbReference type="InterPro" id="IPR050979">
    <property type="entry name" value="LD-transpeptidase"/>
</dbReference>
<dbReference type="Gene3D" id="2.60.40.3710">
    <property type="match status" value="1"/>
</dbReference>
<comment type="pathway">
    <text evidence="1 7">Cell wall biogenesis; peptidoglycan biosynthesis.</text>
</comment>
<feature type="domain" description="L,D-TPase catalytic" evidence="10">
    <location>
        <begin position="250"/>
        <end position="371"/>
    </location>
</feature>
<dbReference type="RefSeq" id="WP_260840244.1">
    <property type="nucleotide sequence ID" value="NZ_CP045809.1"/>
</dbReference>